<evidence type="ECO:0000313" key="3">
    <source>
        <dbReference type="EMBL" id="STZ04796.1"/>
    </source>
</evidence>
<dbReference type="EMBL" id="PKJS01000006">
    <property type="protein sequence ID" value="PKZ68956.1"/>
    <property type="molecule type" value="Genomic_DNA"/>
</dbReference>
<dbReference type="Proteomes" id="UP000234914">
    <property type="component" value="Unassembled WGS sequence"/>
</dbReference>
<evidence type="ECO:0000313" key="6">
    <source>
        <dbReference type="Proteomes" id="UP000255230"/>
    </source>
</evidence>
<dbReference type="RefSeq" id="WP_062335004.1">
    <property type="nucleotide sequence ID" value="NZ_CBCRZU010000050.1"/>
</dbReference>
<evidence type="ECO:0000313" key="2">
    <source>
        <dbReference type="EMBL" id="STZ04745.1"/>
    </source>
</evidence>
<dbReference type="EMBL" id="UGPY01000002">
    <property type="protein sequence ID" value="STZ04822.1"/>
    <property type="molecule type" value="Genomic_DNA"/>
</dbReference>
<accession>A0A0X8K8G4</accession>
<sequence length="123" mass="13970">MNPLINPQQIWLSTTPMDMRSGSNKLLAFIIAHHQGIRLGCAYLFYNKTGTRLKILIHDGLGIWLCTRTLDDGRFHGLGERLMRHHSLTNPTTGLTISHERFHALINGLPWHNLGKEILTPII</sequence>
<organism evidence="1 5">
    <name type="scientific">Faucicola osloensis</name>
    <name type="common">Moraxella osloensis</name>
    <dbReference type="NCBI Taxonomy" id="34062"/>
    <lineage>
        <taxon>Bacteria</taxon>
        <taxon>Pseudomonadati</taxon>
        <taxon>Pseudomonadota</taxon>
        <taxon>Gammaproteobacteria</taxon>
        <taxon>Moraxellales</taxon>
        <taxon>Moraxellaceae</taxon>
        <taxon>Faucicola</taxon>
    </lineage>
</organism>
<dbReference type="Pfam" id="PF05717">
    <property type="entry name" value="TnpB_IS66"/>
    <property type="match status" value="1"/>
</dbReference>
<dbReference type="InterPro" id="IPR008878">
    <property type="entry name" value="Transposase_IS66_Orf2"/>
</dbReference>
<dbReference type="GeneID" id="35779395"/>
<evidence type="ECO:0000313" key="1">
    <source>
        <dbReference type="EMBL" id="PKZ68956.1"/>
    </source>
</evidence>
<dbReference type="KEGG" id="mos:AXE82_11165"/>
<keyword evidence="6" id="KW-1185">Reference proteome</keyword>
<gene>
    <name evidence="1" type="ORF">CYJ96_05710</name>
    <name evidence="2" type="ORF">NCTC10465_02199</name>
    <name evidence="3" type="ORF">NCTC10465_02250</name>
    <name evidence="4" type="ORF">NCTC10465_02276</name>
</gene>
<dbReference type="Proteomes" id="UP000255230">
    <property type="component" value="Unassembled WGS sequence"/>
</dbReference>
<name>A0A0X8K8G4_FAUOS</name>
<evidence type="ECO:0000313" key="4">
    <source>
        <dbReference type="EMBL" id="STZ04822.1"/>
    </source>
</evidence>
<dbReference type="EMBL" id="UGPY01000002">
    <property type="protein sequence ID" value="STZ04745.1"/>
    <property type="molecule type" value="Genomic_DNA"/>
</dbReference>
<dbReference type="KEGG" id="mos:AXE82_10920"/>
<dbReference type="NCBIfam" id="NF033819">
    <property type="entry name" value="IS66_TnpB"/>
    <property type="match status" value="1"/>
</dbReference>
<dbReference type="AlphaFoldDB" id="A0A0X8K8G4"/>
<dbReference type="PANTHER" id="PTHR36455:SF1">
    <property type="entry name" value="BLR8292 PROTEIN"/>
    <property type="match status" value="1"/>
</dbReference>
<dbReference type="EMBL" id="UGPY01000002">
    <property type="protein sequence ID" value="STZ04796.1"/>
    <property type="molecule type" value="Genomic_DNA"/>
</dbReference>
<reference evidence="2 6" key="2">
    <citation type="submission" date="2018-06" db="EMBL/GenBank/DDBJ databases">
        <authorList>
            <consortium name="Pathogen Informatics"/>
            <person name="Doyle S."/>
        </authorList>
    </citation>
    <scope>NUCLEOTIDE SEQUENCE [LARGE SCALE GENOMIC DNA]</scope>
    <source>
        <strain evidence="2 6">NCTC10465</strain>
    </source>
</reference>
<protein>
    <submittedName>
        <fullName evidence="2">IS66 Orf2 like protein</fullName>
    </submittedName>
</protein>
<dbReference type="PANTHER" id="PTHR36455">
    <property type="match status" value="1"/>
</dbReference>
<reference evidence="1 5" key="1">
    <citation type="submission" date="2017-12" db="EMBL/GenBank/DDBJ databases">
        <title>Phylogenetic diversity of female urinary microbiome.</title>
        <authorList>
            <person name="Thomas-White K."/>
            <person name="Wolfe A.J."/>
        </authorList>
    </citation>
    <scope>NUCLEOTIDE SEQUENCE [LARGE SCALE GENOMIC DNA]</scope>
    <source>
        <strain evidence="1 5">UMB0416</strain>
    </source>
</reference>
<proteinExistence type="predicted"/>
<evidence type="ECO:0000313" key="5">
    <source>
        <dbReference type="Proteomes" id="UP000234914"/>
    </source>
</evidence>